<dbReference type="GO" id="GO:0008170">
    <property type="term" value="F:N-methyltransferase activity"/>
    <property type="evidence" value="ECO:0007669"/>
    <property type="project" value="UniProtKB-ARBA"/>
</dbReference>
<dbReference type="PANTHER" id="PTHR46455">
    <property type="entry name" value="SET AND MYND DOMAIN CONTAINING, ARTHROPOD-SPECIFIC, MEMBER 4, ISOFORM A"/>
    <property type="match status" value="1"/>
</dbReference>
<reference evidence="3" key="1">
    <citation type="submission" date="2025-08" db="UniProtKB">
        <authorList>
            <consortium name="RefSeq"/>
        </authorList>
    </citation>
    <scope>IDENTIFICATION</scope>
    <source>
        <tissue evidence="3">Whole body</tissue>
    </source>
</reference>
<evidence type="ECO:0000313" key="2">
    <source>
        <dbReference type="Proteomes" id="UP000694925"/>
    </source>
</evidence>
<dbReference type="GO" id="GO:0008276">
    <property type="term" value="F:protein methyltransferase activity"/>
    <property type="evidence" value="ECO:0007669"/>
    <property type="project" value="UniProtKB-ARBA"/>
</dbReference>
<dbReference type="InterPro" id="IPR046341">
    <property type="entry name" value="SET_dom_sf"/>
</dbReference>
<name>A0AAJ7J8D4_9HYME</name>
<dbReference type="SMART" id="SM00317">
    <property type="entry name" value="SET"/>
    <property type="match status" value="1"/>
</dbReference>
<accession>A0AAJ7J8D4</accession>
<dbReference type="GeneID" id="108628958"/>
<feature type="domain" description="SET" evidence="1">
    <location>
        <begin position="28"/>
        <end position="255"/>
    </location>
</feature>
<dbReference type="CDD" id="cd20071">
    <property type="entry name" value="SET_SMYD"/>
    <property type="match status" value="1"/>
</dbReference>
<dbReference type="SUPFAM" id="SSF82199">
    <property type="entry name" value="SET domain"/>
    <property type="match status" value="1"/>
</dbReference>
<evidence type="ECO:0000259" key="1">
    <source>
        <dbReference type="PROSITE" id="PS50280"/>
    </source>
</evidence>
<dbReference type="InterPro" id="IPR001214">
    <property type="entry name" value="SET_dom"/>
</dbReference>
<evidence type="ECO:0000313" key="3">
    <source>
        <dbReference type="RefSeq" id="XP_017886700.1"/>
    </source>
</evidence>
<dbReference type="Gene3D" id="1.10.220.160">
    <property type="match status" value="1"/>
</dbReference>
<proteinExistence type="predicted"/>
<dbReference type="RefSeq" id="XP_017886700.1">
    <property type="nucleotide sequence ID" value="XM_018031211.2"/>
</dbReference>
<dbReference type="InterPro" id="IPR053010">
    <property type="entry name" value="SET_SmydA-8"/>
</dbReference>
<organism evidence="2 3">
    <name type="scientific">Ceratina calcarata</name>
    <dbReference type="NCBI Taxonomy" id="156304"/>
    <lineage>
        <taxon>Eukaryota</taxon>
        <taxon>Metazoa</taxon>
        <taxon>Ecdysozoa</taxon>
        <taxon>Arthropoda</taxon>
        <taxon>Hexapoda</taxon>
        <taxon>Insecta</taxon>
        <taxon>Pterygota</taxon>
        <taxon>Neoptera</taxon>
        <taxon>Endopterygota</taxon>
        <taxon>Hymenoptera</taxon>
        <taxon>Apocrita</taxon>
        <taxon>Aculeata</taxon>
        <taxon>Apoidea</taxon>
        <taxon>Anthophila</taxon>
        <taxon>Apidae</taxon>
        <taxon>Ceratina</taxon>
        <taxon>Zadontomerus</taxon>
    </lineage>
</organism>
<dbReference type="GO" id="GO:0008757">
    <property type="term" value="F:S-adenosylmethionine-dependent methyltransferase activity"/>
    <property type="evidence" value="ECO:0007669"/>
    <property type="project" value="UniProtKB-ARBA"/>
</dbReference>
<dbReference type="Proteomes" id="UP000694925">
    <property type="component" value="Unplaced"/>
</dbReference>
<protein>
    <submittedName>
        <fullName evidence="3">SET domain-containing protein SmydA-8-like isoform X1</fullName>
    </submittedName>
</protein>
<dbReference type="Pfam" id="PF00856">
    <property type="entry name" value="SET"/>
    <property type="match status" value="1"/>
</dbReference>
<keyword evidence="2" id="KW-1185">Reference proteome</keyword>
<dbReference type="PROSITE" id="PS50280">
    <property type="entry name" value="SET"/>
    <property type="match status" value="1"/>
</dbReference>
<dbReference type="PANTHER" id="PTHR46455:SF3">
    <property type="entry name" value="SET AND MYND DOMAIN CONTAINING, ARTHROPOD-SPECIFIC, MEMBER 9, ISOFORM A-RELATED"/>
    <property type="match status" value="1"/>
</dbReference>
<gene>
    <name evidence="3" type="primary">LOC108628958</name>
</gene>
<dbReference type="Gene3D" id="2.170.270.10">
    <property type="entry name" value="SET domain"/>
    <property type="match status" value="1"/>
</dbReference>
<sequence length="484" mass="55677">MNRDCNPEKVEELLISHLKEKNVFQMEKSWTIRDSPLSGYGVYANRDIRQNELIIVDAPLIIGPRAIGKHLQMCVCCYKKECALFPCDRGCGLPVCSVECKNSSQHANYECEYLRSLVPNCGTDWSSDLMLAVVPIRALFLTGQQRECLATFQSYQADVYYELDLLTKNVVNLPTEEDMKLMKHVCGAFYTNAFETVKVHDKDHSSSLRALYPMAALQNHCCVPNTSHHFDAEFRLYVNTTRPISAGEELTMTYTSLFWDNTLRRQFLSTTKHFSCMCGRCSDSTEFGSKLGALLCASDKCPGQLLPRDSLNMKSPWACDTCTVIINHRQIHSIRSGIAAVMEEVLYKTPRQVFKFMRRELRHLVPRTNYLLVDVKFRIISYYGKNDGITWQDLTDGELNVKANYCNDLLSILDTLGCGDCQKRGLILYELYCTNFEKMKRFKERPRTEKVLTSRSYRLVYFIFAFLDGRKRTFVTKSISHIEK</sequence>
<dbReference type="Gene3D" id="6.10.140.2220">
    <property type="match status" value="1"/>
</dbReference>
<dbReference type="KEGG" id="ccal:108628958"/>
<dbReference type="AlphaFoldDB" id="A0AAJ7J8D4"/>